<comment type="caution">
    <text evidence="1">The sequence shown here is derived from an EMBL/GenBank/DDBJ whole genome shotgun (WGS) entry which is preliminary data.</text>
</comment>
<dbReference type="InterPro" id="IPR052949">
    <property type="entry name" value="PA_immunity-related"/>
</dbReference>
<evidence type="ECO:0000313" key="1">
    <source>
        <dbReference type="EMBL" id="KRK94004.1"/>
    </source>
</evidence>
<dbReference type="PATRIC" id="fig|1423715.3.peg.1367"/>
<sequence length="196" mass="21781">MIDHQTLTATQLTPYETYSECTITATSLPSKVSDVTLDNCVLTGTWSQSEWLDCTFQALNLANQDWNQAVLYRCHFQGCNLLGTNFSNGVWKTVQLTDCRADYANWSGAKLTACTAQNASLREAYFRDVTFKQGFIAQQCDLDRASFWESPLAGVDLAASTFDQLEVTPESKYLRGLVLNSFQAGTVLGLFGVRLK</sequence>
<dbReference type="Pfam" id="PF13599">
    <property type="entry name" value="Pentapeptide_4"/>
    <property type="match status" value="1"/>
</dbReference>
<dbReference type="PANTHER" id="PTHR42999">
    <property type="entry name" value="ANTIBIOTIC RESISTANCE PROTEIN MCBG"/>
    <property type="match status" value="1"/>
</dbReference>
<dbReference type="RefSeq" id="WP_057804719.1">
    <property type="nucleotide sequence ID" value="NZ_AZDV01000028.1"/>
</dbReference>
<dbReference type="AlphaFoldDB" id="A0A0R1LLU1"/>
<dbReference type="InterPro" id="IPR001646">
    <property type="entry name" value="5peptide_repeat"/>
</dbReference>
<proteinExistence type="predicted"/>
<protein>
    <submittedName>
        <fullName evidence="1">Quinolone resistance protein</fullName>
    </submittedName>
</protein>
<dbReference type="Gene3D" id="2.160.20.80">
    <property type="entry name" value="E3 ubiquitin-protein ligase SopA"/>
    <property type="match status" value="1"/>
</dbReference>
<organism evidence="1 2">
    <name type="scientific">Levilactobacillus acidifarinae DSM 19394 = JCM 15949</name>
    <dbReference type="NCBI Taxonomy" id="1423715"/>
    <lineage>
        <taxon>Bacteria</taxon>
        <taxon>Bacillati</taxon>
        <taxon>Bacillota</taxon>
        <taxon>Bacilli</taxon>
        <taxon>Lactobacillales</taxon>
        <taxon>Lactobacillaceae</taxon>
        <taxon>Levilactobacillus</taxon>
    </lineage>
</organism>
<name>A0A0R1LLU1_9LACO</name>
<accession>A0A0R1LLU1</accession>
<reference evidence="1 2" key="1">
    <citation type="journal article" date="2015" name="Genome Announc.">
        <title>Expanding the biotechnology potential of lactobacilli through comparative genomics of 213 strains and associated genera.</title>
        <authorList>
            <person name="Sun Z."/>
            <person name="Harris H.M."/>
            <person name="McCann A."/>
            <person name="Guo C."/>
            <person name="Argimon S."/>
            <person name="Zhang W."/>
            <person name="Yang X."/>
            <person name="Jeffery I.B."/>
            <person name="Cooney J.C."/>
            <person name="Kagawa T.F."/>
            <person name="Liu W."/>
            <person name="Song Y."/>
            <person name="Salvetti E."/>
            <person name="Wrobel A."/>
            <person name="Rasinkangas P."/>
            <person name="Parkhill J."/>
            <person name="Rea M.C."/>
            <person name="O'Sullivan O."/>
            <person name="Ritari J."/>
            <person name="Douillard F.P."/>
            <person name="Paul Ross R."/>
            <person name="Yang R."/>
            <person name="Briner A.E."/>
            <person name="Felis G.E."/>
            <person name="de Vos W.M."/>
            <person name="Barrangou R."/>
            <person name="Klaenhammer T.R."/>
            <person name="Caufield P.W."/>
            <person name="Cui Y."/>
            <person name="Zhang H."/>
            <person name="O'Toole P.W."/>
        </authorList>
    </citation>
    <scope>NUCLEOTIDE SEQUENCE [LARGE SCALE GENOMIC DNA]</scope>
    <source>
        <strain evidence="1 2">DSM 19394</strain>
    </source>
</reference>
<dbReference type="Proteomes" id="UP000051955">
    <property type="component" value="Unassembled WGS sequence"/>
</dbReference>
<gene>
    <name evidence="1" type="ORF">FD25_GL001333</name>
</gene>
<dbReference type="STRING" id="1423715.FD25_GL001333"/>
<dbReference type="OrthoDB" id="9798656at2"/>
<dbReference type="PANTHER" id="PTHR42999:SF1">
    <property type="entry name" value="PENTAPEPTIDE REPEAT-CONTAINING PROTEIN"/>
    <property type="match status" value="1"/>
</dbReference>
<dbReference type="SUPFAM" id="SSF141571">
    <property type="entry name" value="Pentapeptide repeat-like"/>
    <property type="match status" value="1"/>
</dbReference>
<dbReference type="EMBL" id="AZDV01000028">
    <property type="protein sequence ID" value="KRK94004.1"/>
    <property type="molecule type" value="Genomic_DNA"/>
</dbReference>
<evidence type="ECO:0000313" key="2">
    <source>
        <dbReference type="Proteomes" id="UP000051955"/>
    </source>
</evidence>
<keyword evidence="2" id="KW-1185">Reference proteome</keyword>